<proteinExistence type="predicted"/>
<evidence type="ECO:0000313" key="2">
    <source>
        <dbReference type="Proteomes" id="UP000286271"/>
    </source>
</evidence>
<dbReference type="Proteomes" id="UP000286271">
    <property type="component" value="Unassembled WGS sequence"/>
</dbReference>
<organism evidence="1 2">
    <name type="scientific">Roseburia inulinivorans</name>
    <dbReference type="NCBI Taxonomy" id="360807"/>
    <lineage>
        <taxon>Bacteria</taxon>
        <taxon>Bacillati</taxon>
        <taxon>Bacillota</taxon>
        <taxon>Clostridia</taxon>
        <taxon>Lachnospirales</taxon>
        <taxon>Lachnospiraceae</taxon>
        <taxon>Roseburia</taxon>
    </lineage>
</organism>
<dbReference type="EMBL" id="QSKW01000002">
    <property type="protein sequence ID" value="RHE99987.1"/>
    <property type="molecule type" value="Genomic_DNA"/>
</dbReference>
<name>A0A3R6CBN7_9FIRM</name>
<protein>
    <submittedName>
        <fullName evidence="1">DUF386 domain-containing protein</fullName>
    </submittedName>
</protein>
<dbReference type="AlphaFoldDB" id="A0A3R6CBN7"/>
<evidence type="ECO:0000313" key="1">
    <source>
        <dbReference type="EMBL" id="RHE99987.1"/>
    </source>
</evidence>
<dbReference type="Gene3D" id="2.60.120.370">
    <property type="entry name" value="YhcH/YjgK/YiaL"/>
    <property type="match status" value="1"/>
</dbReference>
<dbReference type="NCBIfam" id="TIGR00022">
    <property type="entry name" value="YhcH/YjgK/YiaL family protein"/>
    <property type="match status" value="1"/>
</dbReference>
<dbReference type="Pfam" id="PF04074">
    <property type="entry name" value="DUF386"/>
    <property type="match status" value="1"/>
</dbReference>
<dbReference type="RefSeq" id="WP_118929684.1">
    <property type="nucleotide sequence ID" value="NZ_QSKW01000002.1"/>
</dbReference>
<comment type="caution">
    <text evidence="1">The sequence shown here is derived from an EMBL/GenBank/DDBJ whole genome shotgun (WGS) entry which is preliminary data.</text>
</comment>
<reference evidence="1 2" key="1">
    <citation type="submission" date="2018-08" db="EMBL/GenBank/DDBJ databases">
        <title>A genome reference for cultivated species of the human gut microbiota.</title>
        <authorList>
            <person name="Zou Y."/>
            <person name="Xue W."/>
            <person name="Luo G."/>
        </authorList>
    </citation>
    <scope>NUCLEOTIDE SEQUENCE [LARGE SCALE GENOMIC DNA]</scope>
    <source>
        <strain evidence="1 2">AM27-11</strain>
    </source>
</reference>
<gene>
    <name evidence="1" type="ORF">DW707_01930</name>
</gene>
<accession>A0A3R6CBN7</accession>
<sequence length="155" mass="18127">MIYNNIEELKKQNNIATEYINAALAFIEQVRNNPEIAEGTYSIVGNDVYANIETYQTRALENTRYESHRNYIDIQYMIWGREQIAVTDISELSIEEPYHAKKDIIFYKDSLVGEKYLITDGDFLVLYPYDAHRPCITVDDESVQVKKMVIKVKCR</sequence>
<dbReference type="GO" id="GO:0005829">
    <property type="term" value="C:cytosol"/>
    <property type="evidence" value="ECO:0007669"/>
    <property type="project" value="TreeGrafter"/>
</dbReference>
<dbReference type="InterPro" id="IPR004375">
    <property type="entry name" value="NanQ/TabA/YiaL"/>
</dbReference>
<dbReference type="PANTHER" id="PTHR34986:SF1">
    <property type="entry name" value="PROTEIN YIAL"/>
    <property type="match status" value="1"/>
</dbReference>
<dbReference type="PANTHER" id="PTHR34986">
    <property type="entry name" value="EVOLVED BETA-GALACTOSIDASE SUBUNIT BETA"/>
    <property type="match status" value="1"/>
</dbReference>
<dbReference type="SUPFAM" id="SSF51197">
    <property type="entry name" value="Clavaminate synthase-like"/>
    <property type="match status" value="1"/>
</dbReference>
<dbReference type="InterPro" id="IPR037012">
    <property type="entry name" value="NanQ/TabA/YiaL_sf"/>
</dbReference>